<dbReference type="InterPro" id="IPR016187">
    <property type="entry name" value="CTDL_fold"/>
</dbReference>
<reference evidence="1" key="1">
    <citation type="submission" date="2019-08" db="EMBL/GenBank/DDBJ databases">
        <authorList>
            <person name="Kucharzyk K."/>
            <person name="Murdoch R.W."/>
            <person name="Higgins S."/>
            <person name="Loffler F."/>
        </authorList>
    </citation>
    <scope>NUCLEOTIDE SEQUENCE</scope>
</reference>
<name>A0A644YY98_9ZZZZ</name>
<dbReference type="InterPro" id="IPR042095">
    <property type="entry name" value="SUMF_sf"/>
</dbReference>
<dbReference type="EMBL" id="VSSQ01006075">
    <property type="protein sequence ID" value="MPM31443.1"/>
    <property type="molecule type" value="Genomic_DNA"/>
</dbReference>
<evidence type="ECO:0000313" key="1">
    <source>
        <dbReference type="EMBL" id="MPM31443.1"/>
    </source>
</evidence>
<gene>
    <name evidence="1" type="ORF">SDC9_77998</name>
</gene>
<comment type="caution">
    <text evidence="1">The sequence shown here is derived from an EMBL/GenBank/DDBJ whole genome shotgun (WGS) entry which is preliminary data.</text>
</comment>
<organism evidence="1">
    <name type="scientific">bioreactor metagenome</name>
    <dbReference type="NCBI Taxonomy" id="1076179"/>
    <lineage>
        <taxon>unclassified sequences</taxon>
        <taxon>metagenomes</taxon>
        <taxon>ecological metagenomes</taxon>
    </lineage>
</organism>
<protein>
    <submittedName>
        <fullName evidence="1">Uncharacterized protein</fullName>
    </submittedName>
</protein>
<dbReference type="AlphaFoldDB" id="A0A644YY98"/>
<dbReference type="Gene3D" id="3.90.1580.10">
    <property type="entry name" value="paralog of FGE (formylglycine-generating enzyme)"/>
    <property type="match status" value="1"/>
</dbReference>
<proteinExistence type="predicted"/>
<sequence length="214" mass="25164">MKKRASIIILLFSLILNTSNIIAQKIPYMTQIDSKEMKYIDNTEVSISDWREYEFDMKNRFGSNSQEFLSTIPDTALFRRYYNYSFIHPNANNMEKQNFSNVDVGFMKNNYDKYPMIGVSYEQCIDYCKWRTERFNWKIKGVKQIEFSLPSPEDYKKAESYAEITFNPPLSILKDKKSGKPQGITDNVIEYTLGNKDQVLDRPIGFRCIAKIIK</sequence>
<accession>A0A644YY98</accession>
<dbReference type="SUPFAM" id="SSF56436">
    <property type="entry name" value="C-type lectin-like"/>
    <property type="match status" value="1"/>
</dbReference>